<dbReference type="Pfam" id="PF07942">
    <property type="entry name" value="CARME"/>
    <property type="match status" value="1"/>
</dbReference>
<proteinExistence type="inferred from homology"/>
<dbReference type="PANTHER" id="PTHR12303">
    <property type="entry name" value="CARNOSINE N-METHYLTRANSFERASE"/>
    <property type="match status" value="1"/>
</dbReference>
<name>A0A8J2SNM6_9STRA</name>
<protein>
    <recommendedName>
        <fullName evidence="2">carnosine N-methyltransferase</fullName>
        <ecNumber evidence="2">2.1.1.22</ecNumber>
    </recommendedName>
</protein>
<comment type="similarity">
    <text evidence="1">Belongs to the carnosine N-methyltransferase family.</text>
</comment>
<comment type="caution">
    <text evidence="6">The sequence shown here is derived from an EMBL/GenBank/DDBJ whole genome shotgun (WGS) entry which is preliminary data.</text>
</comment>
<dbReference type="InterPro" id="IPR012901">
    <property type="entry name" value="CARME"/>
</dbReference>
<evidence type="ECO:0000256" key="1">
    <source>
        <dbReference type="ARBA" id="ARBA00010086"/>
    </source>
</evidence>
<reference evidence="6" key="1">
    <citation type="submission" date="2021-11" db="EMBL/GenBank/DDBJ databases">
        <authorList>
            <consortium name="Genoscope - CEA"/>
            <person name="William W."/>
        </authorList>
    </citation>
    <scope>NUCLEOTIDE SEQUENCE</scope>
</reference>
<evidence type="ECO:0000256" key="2">
    <source>
        <dbReference type="ARBA" id="ARBA00012003"/>
    </source>
</evidence>
<evidence type="ECO:0000256" key="3">
    <source>
        <dbReference type="ARBA" id="ARBA00022603"/>
    </source>
</evidence>
<dbReference type="SUPFAM" id="SSF53335">
    <property type="entry name" value="S-adenosyl-L-methionine-dependent methyltransferases"/>
    <property type="match status" value="1"/>
</dbReference>
<keyword evidence="3" id="KW-0489">Methyltransferase</keyword>
<accession>A0A8J2SNM6</accession>
<dbReference type="EC" id="2.1.1.22" evidence="2"/>
<evidence type="ECO:0000313" key="6">
    <source>
        <dbReference type="EMBL" id="CAH0373728.1"/>
    </source>
</evidence>
<keyword evidence="7" id="KW-1185">Reference proteome</keyword>
<dbReference type="InterPro" id="IPR029063">
    <property type="entry name" value="SAM-dependent_MTases_sf"/>
</dbReference>
<evidence type="ECO:0000256" key="4">
    <source>
        <dbReference type="ARBA" id="ARBA00022679"/>
    </source>
</evidence>
<gene>
    <name evidence="6" type="ORF">PECAL_4P09600</name>
</gene>
<keyword evidence="4" id="KW-0808">Transferase</keyword>
<evidence type="ECO:0000313" key="7">
    <source>
        <dbReference type="Proteomes" id="UP000789595"/>
    </source>
</evidence>
<dbReference type="PANTHER" id="PTHR12303:SF6">
    <property type="entry name" value="CARNOSINE N-METHYLTRANSFERASE"/>
    <property type="match status" value="1"/>
</dbReference>
<keyword evidence="5" id="KW-0949">S-adenosyl-L-methionine</keyword>
<dbReference type="GO" id="GO:0030735">
    <property type="term" value="F:carnosine N-methyltransferase activity"/>
    <property type="evidence" value="ECO:0007669"/>
    <property type="project" value="UniProtKB-EC"/>
</dbReference>
<dbReference type="SMART" id="SM01296">
    <property type="entry name" value="N2227"/>
    <property type="match status" value="1"/>
</dbReference>
<dbReference type="Proteomes" id="UP000789595">
    <property type="component" value="Unassembled WGS sequence"/>
</dbReference>
<sequence length="400" mass="43225">MSRHAERAARAAAAEEAALEAEEHFHFERVVGSFTGYEAAVAADARRTERAAARLAPELRALLPPDCLARRAAGLRAAAAANGAFLRAVVAGRGAFGPPGGAPPPAAPADPRARPTEADFSKVRSTLHSCVRDWAAEGAAERAACYGPILDELERVVPRDGRSRVLVPGAGLARLVLEVAARGYGAQGNEFSYHMLLCSNFLLNSGLRPNEVALYPFVDQPSNCRRAGDRLRAARVPDVVPAALLRGGGGEPDFSMAAGEFLDVYRDQREAWDAVAACFFVDTAPVALEYVAAIWRLLKPGGAWVNLGPLLYHWVPTSGADLEGGLDARGRPTAGADDRYLRALEFSWDELRHAILAQGFELVREEWRHCTYTANVRSMMRTDYDCIFFTARKPAAEGKS</sequence>
<organism evidence="6 7">
    <name type="scientific">Pelagomonas calceolata</name>
    <dbReference type="NCBI Taxonomy" id="35677"/>
    <lineage>
        <taxon>Eukaryota</taxon>
        <taxon>Sar</taxon>
        <taxon>Stramenopiles</taxon>
        <taxon>Ochrophyta</taxon>
        <taxon>Pelagophyceae</taxon>
        <taxon>Pelagomonadales</taxon>
        <taxon>Pelagomonadaceae</taxon>
        <taxon>Pelagomonas</taxon>
    </lineage>
</organism>
<dbReference type="GO" id="GO:0032259">
    <property type="term" value="P:methylation"/>
    <property type="evidence" value="ECO:0007669"/>
    <property type="project" value="UniProtKB-KW"/>
</dbReference>
<evidence type="ECO:0000256" key="5">
    <source>
        <dbReference type="ARBA" id="ARBA00022691"/>
    </source>
</evidence>
<dbReference type="AlphaFoldDB" id="A0A8J2SNM6"/>
<dbReference type="Gene3D" id="3.40.50.150">
    <property type="entry name" value="Vaccinia Virus protein VP39"/>
    <property type="match status" value="1"/>
</dbReference>
<dbReference type="EMBL" id="CAKKNE010000004">
    <property type="protein sequence ID" value="CAH0373728.1"/>
    <property type="molecule type" value="Genomic_DNA"/>
</dbReference>
<dbReference type="OrthoDB" id="978at2759"/>